<evidence type="ECO:0000256" key="2">
    <source>
        <dbReference type="SAM" id="Phobius"/>
    </source>
</evidence>
<comment type="caution">
    <text evidence="3">The sequence shown here is derived from an EMBL/GenBank/DDBJ whole genome shotgun (WGS) entry which is preliminary data.</text>
</comment>
<reference evidence="3 4" key="1">
    <citation type="journal article" date="2024" name="Plant J.">
        <title>Genome sequences and population genomics reveal climatic adaptation and genomic divergence between two closely related sweetgum species.</title>
        <authorList>
            <person name="Xu W.Q."/>
            <person name="Ren C.Q."/>
            <person name="Zhang X.Y."/>
            <person name="Comes H.P."/>
            <person name="Liu X.H."/>
            <person name="Li Y.G."/>
            <person name="Kettle C.J."/>
            <person name="Jalonen R."/>
            <person name="Gaisberger H."/>
            <person name="Ma Y.Z."/>
            <person name="Qiu Y.X."/>
        </authorList>
    </citation>
    <scope>NUCLEOTIDE SEQUENCE [LARGE SCALE GENOMIC DNA]</scope>
    <source>
        <strain evidence="3">Hangzhou</strain>
    </source>
</reference>
<dbReference type="Proteomes" id="UP001415857">
    <property type="component" value="Unassembled WGS sequence"/>
</dbReference>
<feature type="compositionally biased region" description="Basic and acidic residues" evidence="1">
    <location>
        <begin position="1"/>
        <end position="27"/>
    </location>
</feature>
<evidence type="ECO:0000313" key="3">
    <source>
        <dbReference type="EMBL" id="KAK9288221.1"/>
    </source>
</evidence>
<evidence type="ECO:0000313" key="4">
    <source>
        <dbReference type="Proteomes" id="UP001415857"/>
    </source>
</evidence>
<dbReference type="EMBL" id="JBBPBK010000003">
    <property type="protein sequence ID" value="KAK9288221.1"/>
    <property type="molecule type" value="Genomic_DNA"/>
</dbReference>
<organism evidence="3 4">
    <name type="scientific">Liquidambar formosana</name>
    <name type="common">Formosan gum</name>
    <dbReference type="NCBI Taxonomy" id="63359"/>
    <lineage>
        <taxon>Eukaryota</taxon>
        <taxon>Viridiplantae</taxon>
        <taxon>Streptophyta</taxon>
        <taxon>Embryophyta</taxon>
        <taxon>Tracheophyta</taxon>
        <taxon>Spermatophyta</taxon>
        <taxon>Magnoliopsida</taxon>
        <taxon>eudicotyledons</taxon>
        <taxon>Gunneridae</taxon>
        <taxon>Pentapetalae</taxon>
        <taxon>Saxifragales</taxon>
        <taxon>Altingiaceae</taxon>
        <taxon>Liquidambar</taxon>
    </lineage>
</organism>
<accession>A0AAP0X386</accession>
<keyword evidence="2" id="KW-1133">Transmembrane helix</keyword>
<keyword evidence="2" id="KW-0472">Membrane</keyword>
<evidence type="ECO:0000256" key="1">
    <source>
        <dbReference type="SAM" id="MobiDB-lite"/>
    </source>
</evidence>
<keyword evidence="2" id="KW-0812">Transmembrane</keyword>
<protein>
    <submittedName>
        <fullName evidence="3">Uncharacterized protein</fullName>
    </submittedName>
</protein>
<gene>
    <name evidence="3" type="ORF">L1049_016670</name>
</gene>
<keyword evidence="4" id="KW-1185">Reference proteome</keyword>
<feature type="transmembrane region" description="Helical" evidence="2">
    <location>
        <begin position="191"/>
        <end position="213"/>
    </location>
</feature>
<proteinExistence type="predicted"/>
<feature type="region of interest" description="Disordered" evidence="1">
    <location>
        <begin position="1"/>
        <end position="43"/>
    </location>
</feature>
<dbReference type="AlphaFoldDB" id="A0AAP0X386"/>
<name>A0AAP0X386_LIQFO</name>
<sequence length="229" mass="25698">MKDHQTPQKEQQRRSSEIANRRSKEPSLKSISEQAKRPHKITKKSLNAEFTSVSEDIFSETTKESLGFSPVSEVSDGIQFTESFEASSNPSLSASSESFALSDLTPSSKITTDKDEGEEVSVEHYGLGVSDGMKALEVEVLVDHLRQSRFQVLNSPDLDLRYQKLLDALIQIVIEEFYGLPEERDRFSELLSLKLCIVFLCFSLWMICVWVAFFCGSGGQSSFKEPPPT</sequence>